<dbReference type="InterPro" id="IPR029063">
    <property type="entry name" value="SAM-dependent_MTases_sf"/>
</dbReference>
<evidence type="ECO:0000256" key="1">
    <source>
        <dbReference type="ARBA" id="ARBA00022603"/>
    </source>
</evidence>
<feature type="domain" description="PRMT5 oligomerisation" evidence="7">
    <location>
        <begin position="734"/>
        <end position="962"/>
    </location>
</feature>
<dbReference type="GO" id="GO:0005634">
    <property type="term" value="C:nucleus"/>
    <property type="evidence" value="ECO:0007669"/>
    <property type="project" value="TreeGrafter"/>
</dbReference>
<feature type="domain" description="PRMT5 TIM barrel" evidence="6">
    <location>
        <begin position="35"/>
        <end position="284"/>
    </location>
</feature>
<protein>
    <recommendedName>
        <fullName evidence="10">Protein arginine N-methyltransferase</fullName>
    </recommendedName>
</protein>
<dbReference type="PANTHER" id="PTHR10738:SF0">
    <property type="entry name" value="PROTEIN ARGININE N-METHYLTRANSFERASE 5"/>
    <property type="match status" value="1"/>
</dbReference>
<dbReference type="InterPro" id="IPR025799">
    <property type="entry name" value="Arg_MeTrfase"/>
</dbReference>
<dbReference type="GeneID" id="30146592"/>
<dbReference type="InterPro" id="IPR035248">
    <property type="entry name" value="PRMT5_C"/>
</dbReference>
<dbReference type="Proteomes" id="UP000094336">
    <property type="component" value="Unassembled WGS sequence"/>
</dbReference>
<feature type="region of interest" description="Disordered" evidence="4">
    <location>
        <begin position="346"/>
        <end position="371"/>
    </location>
</feature>
<feature type="compositionally biased region" description="Polar residues" evidence="4">
    <location>
        <begin position="487"/>
        <end position="512"/>
    </location>
</feature>
<dbReference type="InterPro" id="IPR007857">
    <property type="entry name" value="Arg_MeTrfase_PRMT5"/>
</dbReference>
<dbReference type="Gene3D" id="3.40.50.150">
    <property type="entry name" value="Vaccinia Virus protein VP39"/>
    <property type="match status" value="2"/>
</dbReference>
<dbReference type="SUPFAM" id="SSF53335">
    <property type="entry name" value="S-adenosyl-L-methionine-dependent methyltransferases"/>
    <property type="match status" value="1"/>
</dbReference>
<feature type="domain" description="PRMT5 arginine-N-methyltransferase" evidence="5">
    <location>
        <begin position="290"/>
        <end position="335"/>
    </location>
</feature>
<accession>A0A1E3QRS0</accession>
<feature type="region of interest" description="Disordered" evidence="4">
    <location>
        <begin position="529"/>
        <end position="582"/>
    </location>
</feature>
<keyword evidence="9" id="KW-1185">Reference proteome</keyword>
<dbReference type="OrthoDB" id="1368803at2759"/>
<dbReference type="STRING" id="984486.A0A1E3QRS0"/>
<dbReference type="PANTHER" id="PTHR10738">
    <property type="entry name" value="PROTEIN ARGININE N-METHYLTRANSFERASE 5"/>
    <property type="match status" value="1"/>
</dbReference>
<dbReference type="GO" id="GO:0016274">
    <property type="term" value="F:protein-arginine N-methyltransferase activity"/>
    <property type="evidence" value="ECO:0007669"/>
    <property type="project" value="InterPro"/>
</dbReference>
<dbReference type="Pfam" id="PF17286">
    <property type="entry name" value="PRMT5_C"/>
    <property type="match status" value="1"/>
</dbReference>
<dbReference type="InterPro" id="IPR035075">
    <property type="entry name" value="PRMT5"/>
</dbReference>
<evidence type="ECO:0008006" key="10">
    <source>
        <dbReference type="Google" id="ProtNLM"/>
    </source>
</evidence>
<keyword evidence="1" id="KW-0489">Methyltransferase</keyword>
<dbReference type="Gene3D" id="3.20.20.150">
    <property type="entry name" value="Divalent-metal-dependent TIM barrel enzymes"/>
    <property type="match status" value="1"/>
</dbReference>
<evidence type="ECO:0000256" key="2">
    <source>
        <dbReference type="ARBA" id="ARBA00022679"/>
    </source>
</evidence>
<dbReference type="RefSeq" id="XP_018985688.1">
    <property type="nucleotide sequence ID" value="XM_019128739.1"/>
</dbReference>
<dbReference type="EMBL" id="KV454430">
    <property type="protein sequence ID" value="ODQ80360.1"/>
    <property type="molecule type" value="Genomic_DNA"/>
</dbReference>
<evidence type="ECO:0000259" key="5">
    <source>
        <dbReference type="Pfam" id="PF05185"/>
    </source>
</evidence>
<keyword evidence="3" id="KW-0949">S-adenosyl-L-methionine</keyword>
<evidence type="ECO:0000256" key="4">
    <source>
        <dbReference type="SAM" id="MobiDB-lite"/>
    </source>
</evidence>
<evidence type="ECO:0000313" key="8">
    <source>
        <dbReference type="EMBL" id="ODQ80360.1"/>
    </source>
</evidence>
<gene>
    <name evidence="8" type="ORF">BABINDRAFT_161310</name>
</gene>
<keyword evidence="2" id="KW-0808">Transferase</keyword>
<reference evidence="9" key="1">
    <citation type="submission" date="2016-05" db="EMBL/GenBank/DDBJ databases">
        <title>Comparative genomics of biotechnologically important yeasts.</title>
        <authorList>
            <consortium name="DOE Joint Genome Institute"/>
            <person name="Riley R."/>
            <person name="Haridas S."/>
            <person name="Wolfe K.H."/>
            <person name="Lopes M.R."/>
            <person name="Hittinger C.T."/>
            <person name="Goker M."/>
            <person name="Salamov A."/>
            <person name="Wisecaver J."/>
            <person name="Long T.M."/>
            <person name="Aerts A.L."/>
            <person name="Barry K."/>
            <person name="Choi C."/>
            <person name="Clum A."/>
            <person name="Coughlan A.Y."/>
            <person name="Deshpande S."/>
            <person name="Douglass A.P."/>
            <person name="Hanson S.J."/>
            <person name="Klenk H.-P."/>
            <person name="Labutti K."/>
            <person name="Lapidus A."/>
            <person name="Lindquist E."/>
            <person name="Lipzen A."/>
            <person name="Meier-Kolthoff J.P."/>
            <person name="Ohm R.A."/>
            <person name="Otillar R.P."/>
            <person name="Pangilinan J."/>
            <person name="Peng Y."/>
            <person name="Rokas A."/>
            <person name="Rosa C.A."/>
            <person name="Scheuner C."/>
            <person name="Sibirny A.A."/>
            <person name="Slot J.C."/>
            <person name="Stielow J.B."/>
            <person name="Sun H."/>
            <person name="Kurtzman C.P."/>
            <person name="Blackwell M."/>
            <person name="Grigoriev I.V."/>
            <person name="Jeffries T.W."/>
        </authorList>
    </citation>
    <scope>NUCLEOTIDE SEQUENCE [LARGE SCALE GENOMIC DNA]</scope>
    <source>
        <strain evidence="9">NRRL Y-12698</strain>
    </source>
</reference>
<dbReference type="Pfam" id="PF05185">
    <property type="entry name" value="PRMT5"/>
    <property type="match status" value="2"/>
</dbReference>
<evidence type="ECO:0000256" key="3">
    <source>
        <dbReference type="ARBA" id="ARBA00022691"/>
    </source>
</evidence>
<dbReference type="AlphaFoldDB" id="A0A1E3QRS0"/>
<proteinExistence type="predicted"/>
<feature type="domain" description="PRMT5 arginine-N-methyltransferase" evidence="5">
    <location>
        <begin position="623"/>
        <end position="731"/>
    </location>
</feature>
<dbReference type="GO" id="GO:0032259">
    <property type="term" value="P:methylation"/>
    <property type="evidence" value="ECO:0007669"/>
    <property type="project" value="UniProtKB-KW"/>
</dbReference>
<evidence type="ECO:0000259" key="6">
    <source>
        <dbReference type="Pfam" id="PF17285"/>
    </source>
</evidence>
<sequence length="966" mass="105610">MTMPHDFYIGVKPSPATCANAASDQQLIQQYNTEGYNMVLLPITNSKYRDTCQTIFQASFPAAVPSPKLSEVNLLPGTHLANTIGLVASWIELESGEPSIASFSRKVFEHELAYASYIGLTHVIIAPPKDTQQLANYSNTVAKALMRFPRLNLSISLPMCEEVALSASSAPDFLSTWEMWNSLRVHCDYPANLSISLALPKSVVPPYVVSRWLAEPIVCLLISLSSFLINAKQYPVLAKSNQRIITALLGVPRPPLLLLHGIERCETVAGEKGYYNYLRFLLKKVSPCEEDADVLRPPLEPIRGQLSDEVYSLFEGDTTKYEVYGRAIELAVDELWGKLPKKAPKSYLGTGQTSSPNPIHPTFSRSRDSEATAYSSVSESTNLFHSPVNSGFSFSRSELDQPAGWSKDLALDRSTSGSPLPYSESIRIEGVSGVSGISKKYSEETIETTNLFPGIQPFGLPVQTVSSNGTIAPPQSGGPGPLKTPSARPTSPVLSESSTGDSDPSDWSNPKQLSAAHVVAESPFSQAEFNWFPRPPTQSYGSIPSTPKDPISLAPKDSVPLTPKDSIPSTPKDSIPLTPKDSAPLTLVTSPLGDNYQYRSGWKFPAATVTSPDGLTEGDSPPSALRVAILGAGRGPLVHQLFQALDRLNLSTSSVQITAVEKNPHALIHLYQKNRDLWGSQVTITAKDMRQLSGTFDLVISELLGSFGCNELSPECLHGVNRMLSPGGICIPRSYQSYIAPAFSPRMYSLVGSLGEEGKKRWHQGYVVNIKSMDVLSRIHKCWEFTHGESAKALPGNGTNYGRNHTSSFNVHHKATIHGLVGYFTAVLYPGIYLSTNPQFDPRDVNNKSPGVGRVDLNVSTPKTSSPVSVITPTLAKLFSKGITPNLRSWYPMWLPLETPLHVLDDTEVEVNIRRQCEDERVWYEWSLESYIYVVSESGNDEAMARVKTGVTKLHNPGGIHSSYEV</sequence>
<evidence type="ECO:0000313" key="9">
    <source>
        <dbReference type="Proteomes" id="UP000094336"/>
    </source>
</evidence>
<dbReference type="CDD" id="cd02440">
    <property type="entry name" value="AdoMet_MTases"/>
    <property type="match status" value="1"/>
</dbReference>
<organism evidence="8 9">
    <name type="scientific">Babjeviella inositovora NRRL Y-12698</name>
    <dbReference type="NCBI Taxonomy" id="984486"/>
    <lineage>
        <taxon>Eukaryota</taxon>
        <taxon>Fungi</taxon>
        <taxon>Dikarya</taxon>
        <taxon>Ascomycota</taxon>
        <taxon>Saccharomycotina</taxon>
        <taxon>Pichiomycetes</taxon>
        <taxon>Serinales incertae sedis</taxon>
        <taxon>Babjeviella</taxon>
    </lineage>
</organism>
<dbReference type="Pfam" id="PF17285">
    <property type="entry name" value="PRMT5_TIM"/>
    <property type="match status" value="1"/>
</dbReference>
<evidence type="ECO:0000259" key="7">
    <source>
        <dbReference type="Pfam" id="PF17286"/>
    </source>
</evidence>
<dbReference type="GO" id="GO:0005829">
    <property type="term" value="C:cytosol"/>
    <property type="evidence" value="ECO:0007669"/>
    <property type="project" value="TreeGrafter"/>
</dbReference>
<dbReference type="InterPro" id="IPR035247">
    <property type="entry name" value="PRMT5_TIM"/>
</dbReference>
<dbReference type="GO" id="GO:0006355">
    <property type="term" value="P:regulation of DNA-templated transcription"/>
    <property type="evidence" value="ECO:0007669"/>
    <property type="project" value="TreeGrafter"/>
</dbReference>
<dbReference type="Gene3D" id="2.70.160.11">
    <property type="entry name" value="Hnrnp arginine n-methyltransferase1"/>
    <property type="match status" value="1"/>
</dbReference>
<name>A0A1E3QRS0_9ASCO</name>
<feature type="region of interest" description="Disordered" evidence="4">
    <location>
        <begin position="463"/>
        <end position="514"/>
    </location>
</feature>
<dbReference type="PIRSF" id="PIRSF015894">
    <property type="entry name" value="Skb1_MeTrfase"/>
    <property type="match status" value="1"/>
</dbReference>